<sequence length="304" mass="33612">MRNRIAKRIYEKAKEDKSLFLISGDAGLGVWEQYQKDFSDRFLNPGVNEACDVGMAAGLALCGHKVIYYNIAPFVVMRPYEQLRNDVCYQELPVIFVGTGSGITYAPAGMTHYVVEDIALCRTLPNLNIFSPCDPIEADAAFAYAYESRNPSYIRIPKNGEPEVHKAPIKDITQPHVLNEGSDVLLIFHGSISDDVLKACEELKDKGISACAVSHPCVSKISEEMLDMISMFPAVFCIEEHFEYGGLGTMLADSCNSFSVHKKIHKLGIKNQYIHTVGNRDFLRKHYGIDAGSIVSAVTGVLHG</sequence>
<dbReference type="SUPFAM" id="SSF52518">
    <property type="entry name" value="Thiamin diphosphate-binding fold (THDP-binding)"/>
    <property type="match status" value="1"/>
</dbReference>
<dbReference type="PANTHER" id="PTHR43825">
    <property type="entry name" value="PYRUVATE DEHYDROGENASE E1 COMPONENT"/>
    <property type="match status" value="1"/>
</dbReference>
<accession>A0A4R1KEG1</accession>
<dbReference type="OrthoDB" id="9803371at2"/>
<dbReference type="InterPro" id="IPR033248">
    <property type="entry name" value="Transketolase_C"/>
</dbReference>
<evidence type="ECO:0000259" key="1">
    <source>
        <dbReference type="SMART" id="SM00861"/>
    </source>
</evidence>
<comment type="caution">
    <text evidence="2">The sequence shown here is derived from an EMBL/GenBank/DDBJ whole genome shotgun (WGS) entry which is preliminary data.</text>
</comment>
<dbReference type="SMART" id="SM00861">
    <property type="entry name" value="Transket_pyr"/>
    <property type="match status" value="1"/>
</dbReference>
<dbReference type="CDD" id="cd07033">
    <property type="entry name" value="TPP_PYR_DXS_TK_like"/>
    <property type="match status" value="1"/>
</dbReference>
<organism evidence="2 3">
    <name type="scientific">Seleniivibrio woodruffii</name>
    <dbReference type="NCBI Taxonomy" id="1078050"/>
    <lineage>
        <taxon>Bacteria</taxon>
        <taxon>Pseudomonadati</taxon>
        <taxon>Deferribacterota</taxon>
        <taxon>Deferribacteres</taxon>
        <taxon>Deferribacterales</taxon>
        <taxon>Geovibrionaceae</taxon>
        <taxon>Seleniivibrio</taxon>
    </lineage>
</organism>
<evidence type="ECO:0000313" key="3">
    <source>
        <dbReference type="Proteomes" id="UP000294614"/>
    </source>
</evidence>
<reference evidence="2 3" key="1">
    <citation type="submission" date="2019-03" db="EMBL/GenBank/DDBJ databases">
        <title>Genomic Encyclopedia of Type Strains, Phase IV (KMG-IV): sequencing the most valuable type-strain genomes for metagenomic binning, comparative biology and taxonomic classification.</title>
        <authorList>
            <person name="Goeker M."/>
        </authorList>
    </citation>
    <scope>NUCLEOTIDE SEQUENCE [LARGE SCALE GENOMIC DNA]</scope>
    <source>
        <strain evidence="2 3">DSM 24984</strain>
    </source>
</reference>
<dbReference type="AlphaFoldDB" id="A0A4R1KEG1"/>
<dbReference type="InterPro" id="IPR009014">
    <property type="entry name" value="Transketo_C/PFOR_II"/>
</dbReference>
<dbReference type="Gene3D" id="3.40.50.970">
    <property type="match status" value="1"/>
</dbReference>
<name>A0A4R1KEG1_9BACT</name>
<dbReference type="InterPro" id="IPR005475">
    <property type="entry name" value="Transketolase-like_Pyr-bd"/>
</dbReference>
<keyword evidence="3" id="KW-1185">Reference proteome</keyword>
<dbReference type="SUPFAM" id="SSF52922">
    <property type="entry name" value="TK C-terminal domain-like"/>
    <property type="match status" value="1"/>
</dbReference>
<dbReference type="Gene3D" id="3.40.50.920">
    <property type="match status" value="1"/>
</dbReference>
<dbReference type="RefSeq" id="WP_132871125.1">
    <property type="nucleotide sequence ID" value="NZ_JAJUHT010000003.1"/>
</dbReference>
<protein>
    <submittedName>
        <fullName evidence="2">Transketolase</fullName>
    </submittedName>
</protein>
<gene>
    <name evidence="2" type="ORF">C8D98_0161</name>
</gene>
<evidence type="ECO:0000313" key="2">
    <source>
        <dbReference type="EMBL" id="TCK61659.1"/>
    </source>
</evidence>
<dbReference type="InterPro" id="IPR051157">
    <property type="entry name" value="PDH/Transketolase"/>
</dbReference>
<dbReference type="Pfam" id="PF02780">
    <property type="entry name" value="Transketolase_C"/>
    <property type="match status" value="1"/>
</dbReference>
<dbReference type="PANTHER" id="PTHR43825:SF5">
    <property type="entry name" value="HYPOTHETICAL TRANSKETOLASE FAMILY PROTEIN"/>
    <property type="match status" value="1"/>
</dbReference>
<dbReference type="Pfam" id="PF02779">
    <property type="entry name" value="Transket_pyr"/>
    <property type="match status" value="1"/>
</dbReference>
<dbReference type="InterPro" id="IPR029061">
    <property type="entry name" value="THDP-binding"/>
</dbReference>
<dbReference type="EMBL" id="SMGG01000003">
    <property type="protein sequence ID" value="TCK61659.1"/>
    <property type="molecule type" value="Genomic_DNA"/>
</dbReference>
<dbReference type="Proteomes" id="UP000294614">
    <property type="component" value="Unassembled WGS sequence"/>
</dbReference>
<feature type="domain" description="Transketolase-like pyrimidine-binding" evidence="1">
    <location>
        <begin position="1"/>
        <end position="163"/>
    </location>
</feature>
<proteinExistence type="predicted"/>